<name>A0ABR3J5A7_9AGAR</name>
<protein>
    <recommendedName>
        <fullName evidence="1">SET domain-containing protein</fullName>
    </recommendedName>
</protein>
<dbReference type="InterPro" id="IPR001214">
    <property type="entry name" value="SET_dom"/>
</dbReference>
<dbReference type="InterPro" id="IPR046341">
    <property type="entry name" value="SET_dom_sf"/>
</dbReference>
<accession>A0ABR3J5A7</accession>
<dbReference type="Proteomes" id="UP001556367">
    <property type="component" value="Unassembled WGS sequence"/>
</dbReference>
<gene>
    <name evidence="2" type="ORF">HGRIS_007578</name>
</gene>
<dbReference type="PROSITE" id="PS50280">
    <property type="entry name" value="SET"/>
    <property type="match status" value="1"/>
</dbReference>
<dbReference type="SUPFAM" id="SSF82199">
    <property type="entry name" value="SET domain"/>
    <property type="match status" value="1"/>
</dbReference>
<keyword evidence="3" id="KW-1185">Reference proteome</keyword>
<comment type="caution">
    <text evidence="2">The sequence shown here is derived from an EMBL/GenBank/DDBJ whole genome shotgun (WGS) entry which is preliminary data.</text>
</comment>
<evidence type="ECO:0000313" key="3">
    <source>
        <dbReference type="Proteomes" id="UP001556367"/>
    </source>
</evidence>
<dbReference type="Gene3D" id="2.170.270.10">
    <property type="entry name" value="SET domain"/>
    <property type="match status" value="1"/>
</dbReference>
<evidence type="ECO:0000259" key="1">
    <source>
        <dbReference type="PROSITE" id="PS50280"/>
    </source>
</evidence>
<dbReference type="Pfam" id="PF00856">
    <property type="entry name" value="SET"/>
    <property type="match status" value="1"/>
</dbReference>
<organism evidence="2 3">
    <name type="scientific">Hohenbuehelia grisea</name>
    <dbReference type="NCBI Taxonomy" id="104357"/>
    <lineage>
        <taxon>Eukaryota</taxon>
        <taxon>Fungi</taxon>
        <taxon>Dikarya</taxon>
        <taxon>Basidiomycota</taxon>
        <taxon>Agaricomycotina</taxon>
        <taxon>Agaricomycetes</taxon>
        <taxon>Agaricomycetidae</taxon>
        <taxon>Agaricales</taxon>
        <taxon>Pleurotineae</taxon>
        <taxon>Pleurotaceae</taxon>
        <taxon>Hohenbuehelia</taxon>
    </lineage>
</organism>
<feature type="domain" description="SET" evidence="1">
    <location>
        <begin position="49"/>
        <end position="171"/>
    </location>
</feature>
<dbReference type="SMART" id="SM00317">
    <property type="entry name" value="SET"/>
    <property type="match status" value="1"/>
</dbReference>
<proteinExistence type="predicted"/>
<evidence type="ECO:0000313" key="2">
    <source>
        <dbReference type="EMBL" id="KAL0950814.1"/>
    </source>
</evidence>
<reference evidence="3" key="1">
    <citation type="submission" date="2024-06" db="EMBL/GenBank/DDBJ databases">
        <title>Multi-omics analyses provide insights into the biosynthesis of the anticancer antibiotic pleurotin in Hohenbuehelia grisea.</title>
        <authorList>
            <person name="Weaver J.A."/>
            <person name="Alberti F."/>
        </authorList>
    </citation>
    <scope>NUCLEOTIDE SEQUENCE [LARGE SCALE GENOMIC DNA]</scope>
    <source>
        <strain evidence="3">T-177</strain>
    </source>
</reference>
<dbReference type="EMBL" id="JASNQZ010000011">
    <property type="protein sequence ID" value="KAL0950814.1"/>
    <property type="molecule type" value="Genomic_DNA"/>
</dbReference>
<sequence>MSHKPRHWPDNVLYIQDCPYHRSVPKHARDFVLGTPTIKRSRQGQSGRANVIIRAITSPEHPAFGQYGLFAARKISPDTHIIDYVGEIHCEERPDSDYDISLHRYQDGLSIGVDASSMGNEARFINDFRGIRPKPNASFAERRNGDGELTMSIRSSKDIIKKGEEILVSYGKSWWRARSNDS</sequence>